<name>A0A8H3I6B9_9LECA</name>
<feature type="region of interest" description="SAM motif III" evidence="4">
    <location>
        <begin position="211"/>
        <end position="220"/>
    </location>
</feature>
<dbReference type="InterPro" id="IPR025774">
    <property type="entry name" value="PiNMT-like"/>
</dbReference>
<evidence type="ECO:0000256" key="3">
    <source>
        <dbReference type="ARBA" id="ARBA00022691"/>
    </source>
</evidence>
<dbReference type="SUPFAM" id="SSF53335">
    <property type="entry name" value="S-adenosyl-L-methionine-dependent methyltransferases"/>
    <property type="match status" value="1"/>
</dbReference>
<gene>
    <name evidence="6" type="ORF">IMSHALPRED_007559</name>
</gene>
<keyword evidence="2 4" id="KW-0808">Transferase</keyword>
<dbReference type="OrthoDB" id="506498at2759"/>
<dbReference type="Proteomes" id="UP000664534">
    <property type="component" value="Unassembled WGS sequence"/>
</dbReference>
<dbReference type="GO" id="GO:0032259">
    <property type="term" value="P:methylation"/>
    <property type="evidence" value="ECO:0007669"/>
    <property type="project" value="UniProtKB-UniRule"/>
</dbReference>
<dbReference type="AlphaFoldDB" id="A0A8H3I6B9"/>
<reference evidence="6" key="1">
    <citation type="submission" date="2021-03" db="EMBL/GenBank/DDBJ databases">
        <authorList>
            <person name="Tagirdzhanova G."/>
        </authorList>
    </citation>
    <scope>NUCLEOTIDE SEQUENCE</scope>
</reference>
<comment type="caution">
    <text evidence="6">The sequence shown here is derived from an EMBL/GenBank/DDBJ whole genome shotgun (WGS) entry which is preliminary data.</text>
</comment>
<dbReference type="PROSITE" id="PS51581">
    <property type="entry name" value="SAM_GTMT"/>
    <property type="match status" value="1"/>
</dbReference>
<keyword evidence="7" id="KW-1185">Reference proteome</keyword>
<dbReference type="Gene3D" id="3.40.50.150">
    <property type="entry name" value="Vaccinia Virus protein VP39"/>
    <property type="match status" value="1"/>
</dbReference>
<comment type="similarity">
    <text evidence="4">Belongs to the class I-like SAM-binding methyltransferase superfamily. gTMT family.</text>
</comment>
<organism evidence="6 7">
    <name type="scientific">Imshaugia aleurites</name>
    <dbReference type="NCBI Taxonomy" id="172621"/>
    <lineage>
        <taxon>Eukaryota</taxon>
        <taxon>Fungi</taxon>
        <taxon>Dikarya</taxon>
        <taxon>Ascomycota</taxon>
        <taxon>Pezizomycotina</taxon>
        <taxon>Lecanoromycetes</taxon>
        <taxon>OSLEUM clade</taxon>
        <taxon>Lecanoromycetidae</taxon>
        <taxon>Lecanorales</taxon>
        <taxon>Lecanorineae</taxon>
        <taxon>Parmeliaceae</taxon>
        <taxon>Imshaugia</taxon>
    </lineage>
</organism>
<evidence type="ECO:0000256" key="5">
    <source>
        <dbReference type="SAM" id="MobiDB-lite"/>
    </source>
</evidence>
<evidence type="ECO:0000313" key="7">
    <source>
        <dbReference type="Proteomes" id="UP000664534"/>
    </source>
</evidence>
<evidence type="ECO:0000256" key="4">
    <source>
        <dbReference type="PROSITE-ProRule" id="PRU00914"/>
    </source>
</evidence>
<dbReference type="InterPro" id="IPR029063">
    <property type="entry name" value="SAM-dependent_MTases_sf"/>
</dbReference>
<feature type="region of interest" description="SAM motif I" evidence="4">
    <location>
        <begin position="100"/>
        <end position="109"/>
    </location>
</feature>
<keyword evidence="3 4" id="KW-0949">S-adenosyl-L-methionine</keyword>
<dbReference type="CDD" id="cd02440">
    <property type="entry name" value="AdoMet_MTases"/>
    <property type="match status" value="1"/>
</dbReference>
<proteinExistence type="inferred from homology"/>
<dbReference type="PANTHER" id="PTHR44068:SF11">
    <property type="entry name" value="GERANYL DIPHOSPHATE 2-C-METHYLTRANSFERASE"/>
    <property type="match status" value="1"/>
</dbReference>
<evidence type="ECO:0000256" key="2">
    <source>
        <dbReference type="ARBA" id="ARBA00022679"/>
    </source>
</evidence>
<sequence length="333" mass="36834">MEIQHEAPIAHPQSFSEGSQVQDIGDDYDIPAPEPSASFAGLKDRIKRHYEICSDYYYSLWGEHIHHGYFLDPADTKEVAQARLVDLLLQRSQLSTGTRVLDVGCGIGGTSRYLAKKMDCSVTGITISEQQVKLATELSAKAAGHVQGDVDKSGSIALGNGSVRFVELDAEKMGDFFNESETKTTFDCVWISEAMSHLPDKVLFFRNASMLLNAGGKLVVADWFKAEDLTGAQMEADIRPIEDGMLLPGLNTQSEYVSYAKQAGLSIFSEPFDISKEVSKTWDISWSLVQNPALWAFAIAQGRDGLAFLQAFRAMRRGYANGTFRYAVMVFRK</sequence>
<dbReference type="Pfam" id="PF02353">
    <property type="entry name" value="CMAS"/>
    <property type="match status" value="1"/>
</dbReference>
<evidence type="ECO:0000256" key="1">
    <source>
        <dbReference type="ARBA" id="ARBA00022603"/>
    </source>
</evidence>
<protein>
    <submittedName>
        <fullName evidence="6">Uncharacterized protein</fullName>
    </submittedName>
</protein>
<feature type="region of interest" description="Disordered" evidence="5">
    <location>
        <begin position="1"/>
        <end position="28"/>
    </location>
</feature>
<evidence type="ECO:0000313" key="6">
    <source>
        <dbReference type="EMBL" id="CAF9908995.1"/>
    </source>
</evidence>
<comment type="caution">
    <text evidence="4">Lacks conserved residue(s) required for the propagation of feature annotation.</text>
</comment>
<dbReference type="InterPro" id="IPR050447">
    <property type="entry name" value="Erg6_SMT_methyltransf"/>
</dbReference>
<feature type="compositionally biased region" description="Polar residues" evidence="5">
    <location>
        <begin position="13"/>
        <end position="22"/>
    </location>
</feature>
<dbReference type="GO" id="GO:0008168">
    <property type="term" value="F:methyltransferase activity"/>
    <property type="evidence" value="ECO:0007669"/>
    <property type="project" value="UniProtKB-KW"/>
</dbReference>
<dbReference type="EMBL" id="CAJPDT010000005">
    <property type="protein sequence ID" value="CAF9908995.1"/>
    <property type="molecule type" value="Genomic_DNA"/>
</dbReference>
<dbReference type="PANTHER" id="PTHR44068">
    <property type="entry name" value="ZGC:194242"/>
    <property type="match status" value="1"/>
</dbReference>
<keyword evidence="1 4" id="KW-0489">Methyltransferase</keyword>
<accession>A0A8H3I6B9</accession>